<dbReference type="Pfam" id="PF06169">
    <property type="entry name" value="DUF982"/>
    <property type="match status" value="1"/>
</dbReference>
<accession>A0ABU4AJW8</accession>
<organism evidence="1 2">
    <name type="scientific">Nitratireductor aquimarinus</name>
    <dbReference type="NCBI Taxonomy" id="889300"/>
    <lineage>
        <taxon>Bacteria</taxon>
        <taxon>Pseudomonadati</taxon>
        <taxon>Pseudomonadota</taxon>
        <taxon>Alphaproteobacteria</taxon>
        <taxon>Hyphomicrobiales</taxon>
        <taxon>Phyllobacteriaceae</taxon>
        <taxon>Nitratireductor</taxon>
    </lineage>
</organism>
<reference evidence="1 2" key="1">
    <citation type="submission" date="2023-10" db="EMBL/GenBank/DDBJ databases">
        <authorList>
            <person name="Venkata Ramana C."/>
            <person name="Sasikala C."/>
            <person name="Dhurka M."/>
        </authorList>
    </citation>
    <scope>NUCLEOTIDE SEQUENCE [LARGE SCALE GENOMIC DNA]</scope>
    <source>
        <strain evidence="1 2">KCTC 32151</strain>
    </source>
</reference>
<sequence>MNEGWFSKPVPVAECITGDIRYISSARQALELLDGHWRQPGSEAHREALIICQRAMDGRATGDAAMQAFLTAATEARVLTS</sequence>
<dbReference type="InterPro" id="IPR010385">
    <property type="entry name" value="DUF982"/>
</dbReference>
<name>A0ABU4AJW8_9HYPH</name>
<dbReference type="RefSeq" id="WP_317561147.1">
    <property type="nucleotide sequence ID" value="NZ_JAWLIP010000004.1"/>
</dbReference>
<comment type="caution">
    <text evidence="1">The sequence shown here is derived from an EMBL/GenBank/DDBJ whole genome shotgun (WGS) entry which is preliminary data.</text>
</comment>
<dbReference type="EMBL" id="JAWLIP010000004">
    <property type="protein sequence ID" value="MDV6226546.1"/>
    <property type="molecule type" value="Genomic_DNA"/>
</dbReference>
<keyword evidence="2" id="KW-1185">Reference proteome</keyword>
<evidence type="ECO:0000313" key="2">
    <source>
        <dbReference type="Proteomes" id="UP001185659"/>
    </source>
</evidence>
<protein>
    <submittedName>
        <fullName evidence="1">DUF982 domain-containing protein</fullName>
    </submittedName>
</protein>
<proteinExistence type="predicted"/>
<dbReference type="Proteomes" id="UP001185659">
    <property type="component" value="Unassembled WGS sequence"/>
</dbReference>
<evidence type="ECO:0000313" key="1">
    <source>
        <dbReference type="EMBL" id="MDV6226546.1"/>
    </source>
</evidence>
<dbReference type="Gene3D" id="6.10.250.730">
    <property type="match status" value="1"/>
</dbReference>
<gene>
    <name evidence="1" type="ORF">R2G56_09660</name>
</gene>